<dbReference type="Proteomes" id="UP000824169">
    <property type="component" value="Unassembled WGS sequence"/>
</dbReference>
<evidence type="ECO:0000256" key="1">
    <source>
        <dbReference type="ARBA" id="ARBA00007164"/>
    </source>
</evidence>
<evidence type="ECO:0000256" key="12">
    <source>
        <dbReference type="SAM" id="SignalP"/>
    </source>
</evidence>
<evidence type="ECO:0000259" key="13">
    <source>
        <dbReference type="Pfam" id="PF00768"/>
    </source>
</evidence>
<evidence type="ECO:0000256" key="11">
    <source>
        <dbReference type="SAM" id="Phobius"/>
    </source>
</evidence>
<dbReference type="InterPro" id="IPR012338">
    <property type="entry name" value="Beta-lactam/transpept-like"/>
</dbReference>
<evidence type="ECO:0000256" key="9">
    <source>
        <dbReference type="RuleBase" id="RU004016"/>
    </source>
</evidence>
<keyword evidence="11" id="KW-0472">Membrane</keyword>
<dbReference type="GO" id="GO:0009002">
    <property type="term" value="F:serine-type D-Ala-D-Ala carboxypeptidase activity"/>
    <property type="evidence" value="ECO:0007669"/>
    <property type="project" value="InterPro"/>
</dbReference>
<evidence type="ECO:0000256" key="6">
    <source>
        <dbReference type="ARBA" id="ARBA00023316"/>
    </source>
</evidence>
<sequence length="382" mass="41883">MKRKRKQKGMPFLFCVLSLLLFLAGGIQEVQASAVPEGWTDPPEIASETGVVMDLATGEILFNKDMDKQMYPASITKVMTTLLALENASLDEEVTFTELGVRDVYWGSSNAGMQLGETLTVEQCLYLMMLQSANEVSTQIGEYLAGSESGFADMMNQRAKELGCTNTHFSNASGLHADDHYTSAHDLALIGQAAFKYDEFRKVIKTQSYELPPTNMNPDTRVFQNHHVMILDGNDFFYQYCLGGKTGNTDEAHNTLLTYAEKDGRQLVAVVMKSDGLNEWTDTRALFDYAYENIERLEASDVSEPTEGADGSGMAEGSGGNGGTQSGEQDANIAESGTKASEVSAVMRIIAVVLAVLIVLCIAAVGVKMASEKKRRRKRRRR</sequence>
<reference evidence="14" key="1">
    <citation type="submission" date="2020-10" db="EMBL/GenBank/DDBJ databases">
        <authorList>
            <person name="Gilroy R."/>
        </authorList>
    </citation>
    <scope>NUCLEOTIDE SEQUENCE</scope>
    <source>
        <strain evidence="14">CHK188-20938</strain>
    </source>
</reference>
<feature type="signal peptide" evidence="12">
    <location>
        <begin position="1"/>
        <end position="32"/>
    </location>
</feature>
<organism evidence="14 15">
    <name type="scientific">Candidatus Scatomonas pullistercoris</name>
    <dbReference type="NCBI Taxonomy" id="2840920"/>
    <lineage>
        <taxon>Bacteria</taxon>
        <taxon>Bacillati</taxon>
        <taxon>Bacillota</taxon>
        <taxon>Clostridia</taxon>
        <taxon>Lachnospirales</taxon>
        <taxon>Lachnospiraceae</taxon>
        <taxon>Lachnospiraceae incertae sedis</taxon>
        <taxon>Candidatus Scatomonas</taxon>
    </lineage>
</organism>
<dbReference type="PANTHER" id="PTHR21581:SF26">
    <property type="entry name" value="D-ALANYL-D-ALANINE ENDOPEPTIDASE"/>
    <property type="match status" value="1"/>
</dbReference>
<dbReference type="GO" id="GO:0071555">
    <property type="term" value="P:cell wall organization"/>
    <property type="evidence" value="ECO:0007669"/>
    <property type="project" value="UniProtKB-KW"/>
</dbReference>
<evidence type="ECO:0000256" key="5">
    <source>
        <dbReference type="ARBA" id="ARBA00022984"/>
    </source>
</evidence>
<feature type="domain" description="Peptidase S11 D-alanyl-D-alanine carboxypeptidase A N-terminal" evidence="13">
    <location>
        <begin position="41"/>
        <end position="275"/>
    </location>
</feature>
<protein>
    <submittedName>
        <fullName evidence="14">D-alanyl-D-alanine carboxypeptidase</fullName>
    </submittedName>
</protein>
<evidence type="ECO:0000313" key="14">
    <source>
        <dbReference type="EMBL" id="HIV25207.1"/>
    </source>
</evidence>
<keyword evidence="11" id="KW-1133">Transmembrane helix</keyword>
<dbReference type="GO" id="GO:0008360">
    <property type="term" value="P:regulation of cell shape"/>
    <property type="evidence" value="ECO:0007669"/>
    <property type="project" value="UniProtKB-KW"/>
</dbReference>
<dbReference type="GO" id="GO:0009252">
    <property type="term" value="P:peptidoglycan biosynthetic process"/>
    <property type="evidence" value="ECO:0007669"/>
    <property type="project" value="UniProtKB-KW"/>
</dbReference>
<reference evidence="14" key="2">
    <citation type="journal article" date="2021" name="PeerJ">
        <title>Extensive microbial diversity within the chicken gut microbiome revealed by metagenomics and culture.</title>
        <authorList>
            <person name="Gilroy R."/>
            <person name="Ravi A."/>
            <person name="Getino M."/>
            <person name="Pursley I."/>
            <person name="Horton D.L."/>
            <person name="Alikhan N.F."/>
            <person name="Baker D."/>
            <person name="Gharbi K."/>
            <person name="Hall N."/>
            <person name="Watson M."/>
            <person name="Adriaenssens E.M."/>
            <person name="Foster-Nyarko E."/>
            <person name="Jarju S."/>
            <person name="Secka A."/>
            <person name="Antonio M."/>
            <person name="Oren A."/>
            <person name="Chaudhuri R.R."/>
            <person name="La Ragione R."/>
            <person name="Hildebrand F."/>
            <person name="Pallen M.J."/>
        </authorList>
    </citation>
    <scope>NUCLEOTIDE SEQUENCE</scope>
    <source>
        <strain evidence="14">CHK188-20938</strain>
    </source>
</reference>
<dbReference type="InterPro" id="IPR018044">
    <property type="entry name" value="Peptidase_S11"/>
</dbReference>
<feature type="transmembrane region" description="Helical" evidence="11">
    <location>
        <begin position="349"/>
        <end position="371"/>
    </location>
</feature>
<accession>A0A9D1P2M4</accession>
<dbReference type="AlphaFoldDB" id="A0A9D1P2M4"/>
<proteinExistence type="inferred from homology"/>
<keyword evidence="3" id="KW-0378">Hydrolase</keyword>
<evidence type="ECO:0000313" key="15">
    <source>
        <dbReference type="Proteomes" id="UP000824169"/>
    </source>
</evidence>
<feature type="region of interest" description="Disordered" evidence="10">
    <location>
        <begin position="300"/>
        <end position="335"/>
    </location>
</feature>
<feature type="compositionally biased region" description="Gly residues" evidence="10">
    <location>
        <begin position="310"/>
        <end position="325"/>
    </location>
</feature>
<evidence type="ECO:0000256" key="2">
    <source>
        <dbReference type="ARBA" id="ARBA00022729"/>
    </source>
</evidence>
<evidence type="ECO:0000256" key="4">
    <source>
        <dbReference type="ARBA" id="ARBA00022960"/>
    </source>
</evidence>
<comment type="caution">
    <text evidence="14">The sequence shown here is derived from an EMBL/GenBank/DDBJ whole genome shotgun (WGS) entry which is preliminary data.</text>
</comment>
<feature type="chain" id="PRO_5038972918" evidence="12">
    <location>
        <begin position="33"/>
        <end position="382"/>
    </location>
</feature>
<dbReference type="PRINTS" id="PR00725">
    <property type="entry name" value="DADACBPTASE1"/>
</dbReference>
<gene>
    <name evidence="14" type="ORF">IAB71_05375</name>
</gene>
<dbReference type="GO" id="GO:0006508">
    <property type="term" value="P:proteolysis"/>
    <property type="evidence" value="ECO:0007669"/>
    <property type="project" value="InterPro"/>
</dbReference>
<dbReference type="EMBL" id="DVOO01000015">
    <property type="protein sequence ID" value="HIV25207.1"/>
    <property type="molecule type" value="Genomic_DNA"/>
</dbReference>
<dbReference type="InterPro" id="IPR001967">
    <property type="entry name" value="Peptidase_S11_N"/>
</dbReference>
<comment type="similarity">
    <text evidence="1 9">Belongs to the peptidase S11 family.</text>
</comment>
<keyword evidence="2 12" id="KW-0732">Signal</keyword>
<dbReference type="SUPFAM" id="SSF56601">
    <property type="entry name" value="beta-lactamase/transpeptidase-like"/>
    <property type="match status" value="1"/>
</dbReference>
<evidence type="ECO:0000256" key="3">
    <source>
        <dbReference type="ARBA" id="ARBA00022801"/>
    </source>
</evidence>
<dbReference type="Gene3D" id="3.40.710.10">
    <property type="entry name" value="DD-peptidase/beta-lactamase superfamily"/>
    <property type="match status" value="1"/>
</dbReference>
<evidence type="ECO:0000256" key="10">
    <source>
        <dbReference type="SAM" id="MobiDB-lite"/>
    </source>
</evidence>
<name>A0A9D1P2M4_9FIRM</name>
<keyword evidence="6" id="KW-0961">Cell wall biogenesis/degradation</keyword>
<feature type="active site" description="Proton acceptor" evidence="7">
    <location>
        <position position="77"/>
    </location>
</feature>
<keyword evidence="14" id="KW-0645">Protease</keyword>
<keyword evidence="14" id="KW-0121">Carboxypeptidase</keyword>
<feature type="active site" description="Acyl-ester intermediate" evidence="7">
    <location>
        <position position="74"/>
    </location>
</feature>
<evidence type="ECO:0000256" key="8">
    <source>
        <dbReference type="PIRSR" id="PIRSR618044-2"/>
    </source>
</evidence>
<keyword evidence="5" id="KW-0573">Peptidoglycan synthesis</keyword>
<feature type="binding site" evidence="8">
    <location>
        <position position="245"/>
    </location>
    <ligand>
        <name>substrate</name>
    </ligand>
</feature>
<keyword evidence="4" id="KW-0133">Cell shape</keyword>
<keyword evidence="11" id="KW-0812">Transmembrane</keyword>
<dbReference type="PANTHER" id="PTHR21581">
    <property type="entry name" value="D-ALANYL-D-ALANINE CARBOXYPEPTIDASE"/>
    <property type="match status" value="1"/>
</dbReference>
<feature type="active site" evidence="7">
    <location>
        <position position="132"/>
    </location>
</feature>
<dbReference type="Pfam" id="PF00768">
    <property type="entry name" value="Peptidase_S11"/>
    <property type="match status" value="1"/>
</dbReference>
<evidence type="ECO:0000256" key="7">
    <source>
        <dbReference type="PIRSR" id="PIRSR618044-1"/>
    </source>
</evidence>